<protein>
    <submittedName>
        <fullName evidence="4">SDR family NAD(P)-dependent oxidoreductase</fullName>
    </submittedName>
</protein>
<reference evidence="4 5" key="1">
    <citation type="submission" date="2023-09" db="EMBL/GenBank/DDBJ databases">
        <authorList>
            <person name="Rey-Velasco X."/>
        </authorList>
    </citation>
    <scope>NUCLEOTIDE SEQUENCE [LARGE SCALE GENOMIC DNA]</scope>
    <source>
        <strain evidence="4 5">F158</strain>
    </source>
</reference>
<keyword evidence="5" id="KW-1185">Reference proteome</keyword>
<gene>
    <name evidence="4" type="ORF">RM543_15805</name>
</gene>
<dbReference type="CDD" id="cd05233">
    <property type="entry name" value="SDR_c"/>
    <property type="match status" value="1"/>
</dbReference>
<organism evidence="4 5">
    <name type="scientific">Tropicimonas omnivorans</name>
    <dbReference type="NCBI Taxonomy" id="3075590"/>
    <lineage>
        <taxon>Bacteria</taxon>
        <taxon>Pseudomonadati</taxon>
        <taxon>Pseudomonadota</taxon>
        <taxon>Alphaproteobacteria</taxon>
        <taxon>Rhodobacterales</taxon>
        <taxon>Roseobacteraceae</taxon>
        <taxon>Tropicimonas</taxon>
    </lineage>
</organism>
<dbReference type="Proteomes" id="UP001265259">
    <property type="component" value="Unassembled WGS sequence"/>
</dbReference>
<dbReference type="PANTHER" id="PTHR44196:SF2">
    <property type="entry name" value="SHORT-CHAIN DEHYDROGENASE-RELATED"/>
    <property type="match status" value="1"/>
</dbReference>
<keyword evidence="2" id="KW-0560">Oxidoreductase</keyword>
<name>A0ABU3DKC2_9RHOB</name>
<dbReference type="InterPro" id="IPR020904">
    <property type="entry name" value="Sc_DH/Rdtase_CS"/>
</dbReference>
<dbReference type="PROSITE" id="PS00061">
    <property type="entry name" value="ADH_SHORT"/>
    <property type="match status" value="1"/>
</dbReference>
<dbReference type="Pfam" id="PF00106">
    <property type="entry name" value="adh_short"/>
    <property type="match status" value="1"/>
</dbReference>
<dbReference type="PRINTS" id="PR00081">
    <property type="entry name" value="GDHRDH"/>
</dbReference>
<comment type="caution">
    <text evidence="4">The sequence shown here is derived from an EMBL/GenBank/DDBJ whole genome shotgun (WGS) entry which is preliminary data.</text>
</comment>
<dbReference type="SMART" id="SM00822">
    <property type="entry name" value="PKS_KR"/>
    <property type="match status" value="1"/>
</dbReference>
<feature type="domain" description="Ketoreductase" evidence="3">
    <location>
        <begin position="5"/>
        <end position="184"/>
    </location>
</feature>
<evidence type="ECO:0000259" key="3">
    <source>
        <dbReference type="SMART" id="SM00822"/>
    </source>
</evidence>
<dbReference type="InterPro" id="IPR057326">
    <property type="entry name" value="KR_dom"/>
</dbReference>
<evidence type="ECO:0000256" key="2">
    <source>
        <dbReference type="ARBA" id="ARBA00023002"/>
    </source>
</evidence>
<dbReference type="InterPro" id="IPR002347">
    <property type="entry name" value="SDR_fam"/>
</dbReference>
<dbReference type="EMBL" id="JAVRHL010000003">
    <property type="protein sequence ID" value="MDT0684150.1"/>
    <property type="molecule type" value="Genomic_DNA"/>
</dbReference>
<sequence length="262" mass="27541">MASGETALITGASSGIGRELAALAAEDGCRLILTAHEPEVKTVADALRGRGVDVTTVVADLATARGVEELWAAVGSQRIDYLLANAGRGLGDAFLDQSLDRIEEVIHLNVTGTTALVHRAAQSMRDAGGGRILITGSLAGNIPGSYQAVYNATKAYIDTFAYGIRNELKDAGVTVTCLMPGPVETDFFHRADMDDTPVGQSDSKADAEKVAREGWMAVKAGKSGVSPTFMTKLQSAMSGILPDSVLARLHRDMAEPEEKTHG</sequence>
<evidence type="ECO:0000313" key="5">
    <source>
        <dbReference type="Proteomes" id="UP001265259"/>
    </source>
</evidence>
<accession>A0ABU3DKC2</accession>
<evidence type="ECO:0000313" key="4">
    <source>
        <dbReference type="EMBL" id="MDT0684150.1"/>
    </source>
</evidence>
<dbReference type="Gene3D" id="3.40.50.720">
    <property type="entry name" value="NAD(P)-binding Rossmann-like Domain"/>
    <property type="match status" value="1"/>
</dbReference>
<proteinExistence type="inferred from homology"/>
<comment type="similarity">
    <text evidence="1">Belongs to the short-chain dehydrogenases/reductases (SDR) family.</text>
</comment>
<dbReference type="RefSeq" id="WP_311693300.1">
    <property type="nucleotide sequence ID" value="NZ_JAVRHL010000003.1"/>
</dbReference>
<dbReference type="PANTHER" id="PTHR44196">
    <property type="entry name" value="DEHYDROGENASE/REDUCTASE SDR FAMILY MEMBER 7B"/>
    <property type="match status" value="1"/>
</dbReference>
<dbReference type="SUPFAM" id="SSF51735">
    <property type="entry name" value="NAD(P)-binding Rossmann-fold domains"/>
    <property type="match status" value="1"/>
</dbReference>
<evidence type="ECO:0000256" key="1">
    <source>
        <dbReference type="ARBA" id="ARBA00006484"/>
    </source>
</evidence>
<dbReference type="InterPro" id="IPR036291">
    <property type="entry name" value="NAD(P)-bd_dom_sf"/>
</dbReference>